<dbReference type="Pfam" id="PF00069">
    <property type="entry name" value="Pkinase"/>
    <property type="match status" value="1"/>
</dbReference>
<protein>
    <submittedName>
        <fullName evidence="4">Kinase-like protein</fullName>
    </submittedName>
</protein>
<gene>
    <name evidence="4" type="ORF">M421DRAFT_181434</name>
</gene>
<dbReference type="PANTHER" id="PTHR24346:SF30">
    <property type="entry name" value="MATERNAL EMBRYONIC LEUCINE ZIPPER KINASE"/>
    <property type="match status" value="1"/>
</dbReference>
<dbReference type="InterPro" id="IPR011009">
    <property type="entry name" value="Kinase-like_dom_sf"/>
</dbReference>
<sequence length="107" mass="12027">MPMHVTTYHDCGDAPHYNLATFLRCSCAEKVHQPTLRSFFGCLATALSYLHDRHIKHRDIKPQNTLVHKAKVLLTDFGLSRDFLDTTSGPTPASLRYCSPEVAAQEI</sequence>
<name>A0A6A5RH50_9PLEO</name>
<evidence type="ECO:0000313" key="4">
    <source>
        <dbReference type="EMBL" id="KAF1927082.1"/>
    </source>
</evidence>
<accession>A0A6A5RH50</accession>
<dbReference type="InterPro" id="IPR000719">
    <property type="entry name" value="Prot_kinase_dom"/>
</dbReference>
<keyword evidence="2" id="KW-0067">ATP-binding</keyword>
<dbReference type="PROSITE" id="PS00108">
    <property type="entry name" value="PROTEIN_KINASE_ST"/>
    <property type="match status" value="1"/>
</dbReference>
<reference evidence="4" key="1">
    <citation type="journal article" date="2020" name="Stud. Mycol.">
        <title>101 Dothideomycetes genomes: a test case for predicting lifestyles and emergence of pathogens.</title>
        <authorList>
            <person name="Haridas S."/>
            <person name="Albert R."/>
            <person name="Binder M."/>
            <person name="Bloem J."/>
            <person name="Labutti K."/>
            <person name="Salamov A."/>
            <person name="Andreopoulos B."/>
            <person name="Baker S."/>
            <person name="Barry K."/>
            <person name="Bills G."/>
            <person name="Bluhm B."/>
            <person name="Cannon C."/>
            <person name="Castanera R."/>
            <person name="Culley D."/>
            <person name="Daum C."/>
            <person name="Ezra D."/>
            <person name="Gonzalez J."/>
            <person name="Henrissat B."/>
            <person name="Kuo A."/>
            <person name="Liang C."/>
            <person name="Lipzen A."/>
            <person name="Lutzoni F."/>
            <person name="Magnuson J."/>
            <person name="Mondo S."/>
            <person name="Nolan M."/>
            <person name="Ohm R."/>
            <person name="Pangilinan J."/>
            <person name="Park H.-J."/>
            <person name="Ramirez L."/>
            <person name="Alfaro M."/>
            <person name="Sun H."/>
            <person name="Tritt A."/>
            <person name="Yoshinaga Y."/>
            <person name="Zwiers L.-H."/>
            <person name="Turgeon B."/>
            <person name="Goodwin S."/>
            <person name="Spatafora J."/>
            <person name="Crous P."/>
            <person name="Grigoriev I."/>
        </authorList>
    </citation>
    <scope>NUCLEOTIDE SEQUENCE</scope>
    <source>
        <strain evidence="4">CBS 183.55</strain>
    </source>
</reference>
<proteinExistence type="predicted"/>
<dbReference type="AlphaFoldDB" id="A0A6A5RH50"/>
<dbReference type="GO" id="GO:0004674">
    <property type="term" value="F:protein serine/threonine kinase activity"/>
    <property type="evidence" value="ECO:0007669"/>
    <property type="project" value="TreeGrafter"/>
</dbReference>
<evidence type="ECO:0000256" key="2">
    <source>
        <dbReference type="ARBA" id="ARBA00022840"/>
    </source>
</evidence>
<dbReference type="SUPFAM" id="SSF56112">
    <property type="entry name" value="Protein kinase-like (PK-like)"/>
    <property type="match status" value="1"/>
</dbReference>
<keyword evidence="1" id="KW-0547">Nucleotide-binding</keyword>
<evidence type="ECO:0000256" key="1">
    <source>
        <dbReference type="ARBA" id="ARBA00022741"/>
    </source>
</evidence>
<keyword evidence="4" id="KW-0808">Transferase</keyword>
<dbReference type="GO" id="GO:0035556">
    <property type="term" value="P:intracellular signal transduction"/>
    <property type="evidence" value="ECO:0007669"/>
    <property type="project" value="TreeGrafter"/>
</dbReference>
<evidence type="ECO:0000313" key="5">
    <source>
        <dbReference type="Proteomes" id="UP000800082"/>
    </source>
</evidence>
<dbReference type="GO" id="GO:0005524">
    <property type="term" value="F:ATP binding"/>
    <property type="evidence" value="ECO:0007669"/>
    <property type="project" value="UniProtKB-KW"/>
</dbReference>
<dbReference type="GeneID" id="54345539"/>
<dbReference type="OrthoDB" id="4062651at2759"/>
<evidence type="ECO:0000259" key="3">
    <source>
        <dbReference type="PROSITE" id="PS50011"/>
    </source>
</evidence>
<feature type="domain" description="Protein kinase" evidence="3">
    <location>
        <begin position="1"/>
        <end position="107"/>
    </location>
</feature>
<dbReference type="PANTHER" id="PTHR24346">
    <property type="entry name" value="MAP/MICROTUBULE AFFINITY-REGULATING KINASE"/>
    <property type="match status" value="1"/>
</dbReference>
<organism evidence="4 5">
    <name type="scientific">Didymella exigua CBS 183.55</name>
    <dbReference type="NCBI Taxonomy" id="1150837"/>
    <lineage>
        <taxon>Eukaryota</taxon>
        <taxon>Fungi</taxon>
        <taxon>Dikarya</taxon>
        <taxon>Ascomycota</taxon>
        <taxon>Pezizomycotina</taxon>
        <taxon>Dothideomycetes</taxon>
        <taxon>Pleosporomycetidae</taxon>
        <taxon>Pleosporales</taxon>
        <taxon>Pleosporineae</taxon>
        <taxon>Didymellaceae</taxon>
        <taxon>Didymella</taxon>
    </lineage>
</organism>
<dbReference type="RefSeq" id="XP_033447334.1">
    <property type="nucleotide sequence ID" value="XM_033587892.1"/>
</dbReference>
<dbReference type="PROSITE" id="PS50011">
    <property type="entry name" value="PROTEIN_KINASE_DOM"/>
    <property type="match status" value="1"/>
</dbReference>
<dbReference type="InterPro" id="IPR008271">
    <property type="entry name" value="Ser/Thr_kinase_AS"/>
</dbReference>
<keyword evidence="4" id="KW-0418">Kinase</keyword>
<keyword evidence="5" id="KW-1185">Reference proteome</keyword>
<dbReference type="Proteomes" id="UP000800082">
    <property type="component" value="Unassembled WGS sequence"/>
</dbReference>
<dbReference type="GO" id="GO:0005737">
    <property type="term" value="C:cytoplasm"/>
    <property type="evidence" value="ECO:0007669"/>
    <property type="project" value="TreeGrafter"/>
</dbReference>
<dbReference type="Gene3D" id="1.10.510.10">
    <property type="entry name" value="Transferase(Phosphotransferase) domain 1"/>
    <property type="match status" value="1"/>
</dbReference>
<dbReference type="EMBL" id="ML978973">
    <property type="protein sequence ID" value="KAF1927082.1"/>
    <property type="molecule type" value="Genomic_DNA"/>
</dbReference>